<reference evidence="7" key="1">
    <citation type="submission" date="2025-08" db="UniProtKB">
        <authorList>
            <consortium name="Ensembl"/>
        </authorList>
    </citation>
    <scope>IDENTIFICATION</scope>
</reference>
<feature type="chain" id="PRO_5034228637" description="Sushi domain-containing protein" evidence="5">
    <location>
        <begin position="26"/>
        <end position="272"/>
    </location>
</feature>
<evidence type="ECO:0000256" key="3">
    <source>
        <dbReference type="SAM" id="MobiDB-lite"/>
    </source>
</evidence>
<dbReference type="PANTHER" id="PTHR15060">
    <property type="entry name" value="INTERLEUKIN-15 RECEPTOR SUBUNIT ALPHA"/>
    <property type="match status" value="1"/>
</dbReference>
<dbReference type="PANTHER" id="PTHR15060:SF0">
    <property type="entry name" value="INTERLEUKIN-15 RECEPTOR SUBUNIT ALPHA"/>
    <property type="match status" value="1"/>
</dbReference>
<comment type="caution">
    <text evidence="2">Lacks conserved residue(s) required for the propagation of feature annotation.</text>
</comment>
<feature type="compositionally biased region" description="Polar residues" evidence="3">
    <location>
        <begin position="176"/>
        <end position="187"/>
    </location>
</feature>
<dbReference type="InterPro" id="IPR042372">
    <property type="entry name" value="IL15RA"/>
</dbReference>
<keyword evidence="4" id="KW-0812">Transmembrane</keyword>
<sequence>MDPPGLHACMKLVFMVVYLLASACCSKTDHKCACPHIPWWPHTQNATSGCFDNGGTFRYKCIDGYVRMAGTSTLIRCNQDQWSTPSLQCIVNPLEPPKTTPENTRFPTSTATPSSGHISTMRSESEYPELTSTILPPQHTPEASLETSALPQTSSNTPNTSPLSTSASITSERFHSTSSLSFPTTTHGPKRSDRTTSPSSSSLNSTSSTLETDAVATKVIAPVAVGIIVLAVIGAIWFLHRRKSRKSPRRNGCERPISPEENVPMQQTGDMT</sequence>
<evidence type="ECO:0000256" key="4">
    <source>
        <dbReference type="SAM" id="Phobius"/>
    </source>
</evidence>
<feature type="region of interest" description="Disordered" evidence="3">
    <location>
        <begin position="94"/>
        <end position="210"/>
    </location>
</feature>
<keyword evidence="5" id="KW-0732">Signal</keyword>
<accession>A0A8C6UD20</accession>
<keyword evidence="4" id="KW-0472">Membrane</keyword>
<dbReference type="PROSITE" id="PS50923">
    <property type="entry name" value="SUSHI"/>
    <property type="match status" value="1"/>
</dbReference>
<dbReference type="Gene3D" id="2.20.28.230">
    <property type="match status" value="1"/>
</dbReference>
<feature type="compositionally biased region" description="Polar residues" evidence="3">
    <location>
        <begin position="100"/>
        <end position="122"/>
    </location>
</feature>
<feature type="signal peptide" evidence="5">
    <location>
        <begin position="1"/>
        <end position="25"/>
    </location>
</feature>
<dbReference type="InterPro" id="IPR000436">
    <property type="entry name" value="Sushi_SCR_CCP_dom"/>
</dbReference>
<reference evidence="7" key="2">
    <citation type="submission" date="2025-09" db="UniProtKB">
        <authorList>
            <consortium name="Ensembl"/>
        </authorList>
    </citation>
    <scope>IDENTIFICATION</scope>
</reference>
<proteinExistence type="predicted"/>
<keyword evidence="1" id="KW-1015">Disulfide bond</keyword>
<dbReference type="SMART" id="SM00032">
    <property type="entry name" value="CCP"/>
    <property type="match status" value="1"/>
</dbReference>
<protein>
    <recommendedName>
        <fullName evidence="6">Sushi domain-containing protein</fullName>
    </recommendedName>
</protein>
<feature type="compositionally biased region" description="Low complexity" evidence="3">
    <location>
        <begin position="153"/>
        <end position="168"/>
    </location>
</feature>
<dbReference type="Ensembl" id="ENSNMLT00000038466.1">
    <property type="protein sequence ID" value="ENSNMLP00000034527.1"/>
    <property type="gene ID" value="ENSNMLG00000021483.1"/>
</dbReference>
<dbReference type="CDD" id="cd00033">
    <property type="entry name" value="CCP"/>
    <property type="match status" value="1"/>
</dbReference>
<dbReference type="InterPro" id="IPR035976">
    <property type="entry name" value="Sushi/SCR/CCP_sf"/>
</dbReference>
<evidence type="ECO:0000313" key="7">
    <source>
        <dbReference type="Ensembl" id="ENSNMLP00000034527.1"/>
    </source>
</evidence>
<keyword evidence="2" id="KW-0768">Sushi</keyword>
<evidence type="ECO:0000256" key="1">
    <source>
        <dbReference type="ARBA" id="ARBA00023157"/>
    </source>
</evidence>
<dbReference type="AlphaFoldDB" id="A0A8C6UD20"/>
<feature type="compositionally biased region" description="Low complexity" evidence="3">
    <location>
        <begin position="195"/>
        <end position="209"/>
    </location>
</feature>
<feature type="domain" description="Sushi" evidence="6">
    <location>
        <begin position="30"/>
        <end position="91"/>
    </location>
</feature>
<feature type="transmembrane region" description="Helical" evidence="4">
    <location>
        <begin position="219"/>
        <end position="240"/>
    </location>
</feature>
<feature type="region of interest" description="Disordered" evidence="3">
    <location>
        <begin position="244"/>
        <end position="272"/>
    </location>
</feature>
<name>A0A8C6UD20_9GOBI</name>
<evidence type="ECO:0000256" key="2">
    <source>
        <dbReference type="PROSITE-ProRule" id="PRU00302"/>
    </source>
</evidence>
<dbReference type="SUPFAM" id="SSF57535">
    <property type="entry name" value="Complement control module/SCR domain"/>
    <property type="match status" value="1"/>
</dbReference>
<evidence type="ECO:0000256" key="5">
    <source>
        <dbReference type="SAM" id="SignalP"/>
    </source>
</evidence>
<evidence type="ECO:0000259" key="6">
    <source>
        <dbReference type="PROSITE" id="PS50923"/>
    </source>
</evidence>
<dbReference type="GO" id="GO:0042010">
    <property type="term" value="F:interleukin-15 receptor activity"/>
    <property type="evidence" value="ECO:0007669"/>
    <property type="project" value="InterPro"/>
</dbReference>
<dbReference type="Proteomes" id="UP000694523">
    <property type="component" value="Unplaced"/>
</dbReference>
<keyword evidence="4" id="KW-1133">Transmembrane helix</keyword>
<keyword evidence="8" id="KW-1185">Reference proteome</keyword>
<evidence type="ECO:0000313" key="8">
    <source>
        <dbReference type="Proteomes" id="UP000694523"/>
    </source>
</evidence>
<organism evidence="7 8">
    <name type="scientific">Neogobius melanostomus</name>
    <name type="common">round goby</name>
    <dbReference type="NCBI Taxonomy" id="47308"/>
    <lineage>
        <taxon>Eukaryota</taxon>
        <taxon>Metazoa</taxon>
        <taxon>Chordata</taxon>
        <taxon>Craniata</taxon>
        <taxon>Vertebrata</taxon>
        <taxon>Euteleostomi</taxon>
        <taxon>Actinopterygii</taxon>
        <taxon>Neopterygii</taxon>
        <taxon>Teleostei</taxon>
        <taxon>Neoteleostei</taxon>
        <taxon>Acanthomorphata</taxon>
        <taxon>Gobiaria</taxon>
        <taxon>Gobiiformes</taxon>
        <taxon>Gobioidei</taxon>
        <taxon>Gobiidae</taxon>
        <taxon>Benthophilinae</taxon>
        <taxon>Neogobiini</taxon>
        <taxon>Neogobius</taxon>
    </lineage>
</organism>